<sequence>MQATSTTDTFQEQDINYDVERLRKWLVNEKCCNDILPYQEELVSGFADLCEFQQSLVETRAEKDELAIVRNLKEMELERIRYLLKEYLRTRLRKIENALFYLWRDKERWSWLSAAEAEYAKQLYPLITTHFERSFLGKLPEKLRALDERDGDHHSPGNLDDLDEFVFLYATKEMGNVTTDPSSPVTSTIFIQKGEVVCLRYSVAKHYLLDESACLL</sequence>
<dbReference type="GO" id="GO:0000727">
    <property type="term" value="P:double-strand break repair via break-induced replication"/>
    <property type="evidence" value="ECO:0007669"/>
    <property type="project" value="TreeGrafter"/>
</dbReference>
<dbReference type="InterPro" id="IPR008591">
    <property type="entry name" value="GINS_Sld5"/>
</dbReference>
<feature type="domain" description="GINS subunit" evidence="7">
    <location>
        <begin position="73"/>
        <end position="133"/>
    </location>
</feature>
<dbReference type="EMBL" id="JANCYU010000065">
    <property type="protein sequence ID" value="KAK4528500.1"/>
    <property type="molecule type" value="Genomic_DNA"/>
</dbReference>
<feature type="domain" description="DNA replication complex GINS protein SLD5 C-terminal" evidence="8">
    <location>
        <begin position="161"/>
        <end position="213"/>
    </location>
</feature>
<comment type="similarity">
    <text evidence="2 6">Belongs to the GINS4/SLD5 family.</text>
</comment>
<evidence type="ECO:0000256" key="6">
    <source>
        <dbReference type="PIRNR" id="PIRNR007764"/>
    </source>
</evidence>
<reference evidence="9 10" key="1">
    <citation type="submission" date="2022-07" db="EMBL/GenBank/DDBJ databases">
        <title>Genome-wide signatures of adaptation to extreme environments.</title>
        <authorList>
            <person name="Cho C.H."/>
            <person name="Yoon H.S."/>
        </authorList>
    </citation>
    <scope>NUCLEOTIDE SEQUENCE [LARGE SCALE GENOMIC DNA]</scope>
    <source>
        <strain evidence="9 10">108.79 E11</strain>
    </source>
</reference>
<proteinExistence type="inferred from homology"/>
<dbReference type="GO" id="GO:0006261">
    <property type="term" value="P:DNA-templated DNA replication"/>
    <property type="evidence" value="ECO:0007669"/>
    <property type="project" value="InterPro"/>
</dbReference>
<dbReference type="InterPro" id="IPR038749">
    <property type="entry name" value="Sld5_GINS_A"/>
</dbReference>
<evidence type="ECO:0000256" key="2">
    <source>
        <dbReference type="ARBA" id="ARBA00008187"/>
    </source>
</evidence>
<dbReference type="Pfam" id="PF16922">
    <property type="entry name" value="SLD5_C"/>
    <property type="match status" value="1"/>
</dbReference>
<gene>
    <name evidence="9" type="ORF">GAYE_SCF59G6444</name>
</gene>
<evidence type="ECO:0000256" key="1">
    <source>
        <dbReference type="ARBA" id="ARBA00004123"/>
    </source>
</evidence>
<dbReference type="Proteomes" id="UP001300502">
    <property type="component" value="Unassembled WGS sequence"/>
</dbReference>
<dbReference type="GO" id="GO:0000811">
    <property type="term" value="C:GINS complex"/>
    <property type="evidence" value="ECO:0007669"/>
    <property type="project" value="UniProtKB-UniRule"/>
</dbReference>
<name>A0AAV9IM49_9RHOD</name>
<dbReference type="CDD" id="cd11711">
    <property type="entry name" value="GINS_A_Sld5"/>
    <property type="match status" value="1"/>
</dbReference>
<evidence type="ECO:0000259" key="7">
    <source>
        <dbReference type="Pfam" id="PF05916"/>
    </source>
</evidence>
<comment type="subcellular location">
    <subcellularLocation>
        <location evidence="1 6">Nucleus</location>
    </subcellularLocation>
</comment>
<organism evidence="9 10">
    <name type="scientific">Galdieria yellowstonensis</name>
    <dbReference type="NCBI Taxonomy" id="3028027"/>
    <lineage>
        <taxon>Eukaryota</taxon>
        <taxon>Rhodophyta</taxon>
        <taxon>Bangiophyceae</taxon>
        <taxon>Galdieriales</taxon>
        <taxon>Galdieriaceae</taxon>
        <taxon>Galdieria</taxon>
    </lineage>
</organism>
<accession>A0AAV9IM49</accession>
<dbReference type="InterPro" id="IPR021151">
    <property type="entry name" value="GINS_A"/>
</dbReference>
<evidence type="ECO:0000313" key="10">
    <source>
        <dbReference type="Proteomes" id="UP001300502"/>
    </source>
</evidence>
<dbReference type="PIRSF" id="PIRSF007764">
    <property type="entry name" value="Sld5"/>
    <property type="match status" value="1"/>
</dbReference>
<dbReference type="AlphaFoldDB" id="A0AAV9IM49"/>
<evidence type="ECO:0000256" key="5">
    <source>
        <dbReference type="ARBA" id="ARBA00023242"/>
    </source>
</evidence>
<evidence type="ECO:0000313" key="9">
    <source>
        <dbReference type="EMBL" id="KAK4528500.1"/>
    </source>
</evidence>
<keyword evidence="10" id="KW-1185">Reference proteome</keyword>
<dbReference type="PANTHER" id="PTHR21206:SF0">
    <property type="entry name" value="DNA REPLICATION COMPLEX GINS PROTEIN SLD5"/>
    <property type="match status" value="1"/>
</dbReference>
<dbReference type="PANTHER" id="PTHR21206">
    <property type="entry name" value="SLD5 PROTEIN"/>
    <property type="match status" value="1"/>
</dbReference>
<comment type="function">
    <text evidence="6">The GINS complex plays an essential role in the initiation of DNA replication.</text>
</comment>
<dbReference type="Pfam" id="PF05916">
    <property type="entry name" value="Sld5"/>
    <property type="match status" value="1"/>
</dbReference>
<keyword evidence="4 6" id="KW-0235">DNA replication</keyword>
<dbReference type="InterPro" id="IPR031633">
    <property type="entry name" value="SLD5_C"/>
</dbReference>
<dbReference type="Gene3D" id="1.20.58.1030">
    <property type="match status" value="1"/>
</dbReference>
<evidence type="ECO:0000256" key="4">
    <source>
        <dbReference type="ARBA" id="ARBA00022705"/>
    </source>
</evidence>
<keyword evidence="5 6" id="KW-0539">Nucleus</keyword>
<dbReference type="SUPFAM" id="SSF158573">
    <property type="entry name" value="GINS helical bundle-like"/>
    <property type="match status" value="1"/>
</dbReference>
<evidence type="ECO:0000256" key="3">
    <source>
        <dbReference type="ARBA" id="ARBA00014804"/>
    </source>
</evidence>
<evidence type="ECO:0000259" key="8">
    <source>
        <dbReference type="Pfam" id="PF16922"/>
    </source>
</evidence>
<dbReference type="InterPro" id="IPR036224">
    <property type="entry name" value="GINS_bundle-like_dom_sf"/>
</dbReference>
<protein>
    <recommendedName>
        <fullName evidence="3 6">DNA replication complex GINS protein SLD5</fullName>
    </recommendedName>
</protein>
<comment type="caution">
    <text evidence="9">The sequence shown here is derived from an EMBL/GenBank/DDBJ whole genome shotgun (WGS) entry which is preliminary data.</text>
</comment>